<dbReference type="OrthoDB" id="3527949at2"/>
<evidence type="ECO:0000313" key="2">
    <source>
        <dbReference type="EMBL" id="TDV48043.1"/>
    </source>
</evidence>
<dbReference type="Gene3D" id="1.10.10.1550">
    <property type="entry name" value="ROS/MUCR transcriptional regulator protein"/>
    <property type="match status" value="1"/>
</dbReference>
<dbReference type="Proteomes" id="UP000294927">
    <property type="component" value="Unassembled WGS sequence"/>
</dbReference>
<dbReference type="RefSeq" id="WP_133905307.1">
    <property type="nucleotide sequence ID" value="NZ_SOCP01000009.1"/>
</dbReference>
<dbReference type="GO" id="GO:0003677">
    <property type="term" value="F:DNA binding"/>
    <property type="evidence" value="ECO:0007669"/>
    <property type="project" value="InterPro"/>
</dbReference>
<dbReference type="InterPro" id="IPR008807">
    <property type="entry name" value="ROS_MUCR"/>
</dbReference>
<evidence type="ECO:0000256" key="1">
    <source>
        <dbReference type="ARBA" id="ARBA00007031"/>
    </source>
</evidence>
<gene>
    <name evidence="2" type="ORF">CLV71_109288</name>
</gene>
<dbReference type="InterPro" id="IPR041920">
    <property type="entry name" value="ROS/MUCR_sf"/>
</dbReference>
<dbReference type="GO" id="GO:0008270">
    <property type="term" value="F:zinc ion binding"/>
    <property type="evidence" value="ECO:0007669"/>
    <property type="project" value="InterPro"/>
</dbReference>
<reference evidence="2 3" key="1">
    <citation type="submission" date="2019-03" db="EMBL/GenBank/DDBJ databases">
        <title>Genomic Encyclopedia of Archaeal and Bacterial Type Strains, Phase II (KMG-II): from individual species to whole genera.</title>
        <authorList>
            <person name="Goeker M."/>
        </authorList>
    </citation>
    <scope>NUCLEOTIDE SEQUENCE [LARGE SCALE GENOMIC DNA]</scope>
    <source>
        <strain evidence="2 3">DSM 45499</strain>
    </source>
</reference>
<proteinExistence type="inferred from homology"/>
<dbReference type="GO" id="GO:0006355">
    <property type="term" value="P:regulation of DNA-templated transcription"/>
    <property type="evidence" value="ECO:0007669"/>
    <property type="project" value="InterPro"/>
</dbReference>
<comment type="similarity">
    <text evidence="1">Belongs to the ros/MucR family.</text>
</comment>
<name>A0A4R7VFL8_9PSEU</name>
<dbReference type="Pfam" id="PF05443">
    <property type="entry name" value="ROS_MUCR"/>
    <property type="match status" value="1"/>
</dbReference>
<protein>
    <submittedName>
        <fullName evidence="2">ROS/MUCR transcriptional regulator protein</fullName>
    </submittedName>
</protein>
<evidence type="ECO:0000313" key="3">
    <source>
        <dbReference type="Proteomes" id="UP000294927"/>
    </source>
</evidence>
<comment type="caution">
    <text evidence="2">The sequence shown here is derived from an EMBL/GenBank/DDBJ whole genome shotgun (WGS) entry which is preliminary data.</text>
</comment>
<sequence>MTAPDLEPAPVALPRRRSRTVRAVAAVLPDGTPSYGPIGRVVRDGDRVLCHLCGRWFRSVVAHLRSHGWHHLAYREAFGLLRSEPLEGSNTRSLRAKAMTERRVHDPAVRAGCELGRELVRSGALTRAAARAAAGRRQPEQRRRKTLAALAAISPQARAEGSRRRADSQLRETARAAAESLGFADIGALVVARTEAGASLAAISREAGLHKDWLCRHLSTVAPETAADLAATSLARRHEQWDSRWLPLVRELGFPDVAAYLRDRHVVGNHTVRAIATETGFSRAAVESALRRHGVARHPHATTRARRDERAQAVTARFGFACLEDYFADRRAAGMSWRAIAAECGQPPTWVRRRAGLT</sequence>
<organism evidence="2 3">
    <name type="scientific">Actinophytocola oryzae</name>
    <dbReference type="NCBI Taxonomy" id="502181"/>
    <lineage>
        <taxon>Bacteria</taxon>
        <taxon>Bacillati</taxon>
        <taxon>Actinomycetota</taxon>
        <taxon>Actinomycetes</taxon>
        <taxon>Pseudonocardiales</taxon>
        <taxon>Pseudonocardiaceae</taxon>
    </lineage>
</organism>
<dbReference type="AlphaFoldDB" id="A0A4R7VFL8"/>
<dbReference type="EMBL" id="SOCP01000009">
    <property type="protein sequence ID" value="TDV48043.1"/>
    <property type="molecule type" value="Genomic_DNA"/>
</dbReference>
<keyword evidence="3" id="KW-1185">Reference proteome</keyword>
<accession>A0A4R7VFL8</accession>